<evidence type="ECO:0000259" key="5">
    <source>
        <dbReference type="Pfam" id="PF00135"/>
    </source>
</evidence>
<keyword evidence="6" id="KW-1185">Reference proteome</keyword>
<dbReference type="PANTHER" id="PTHR43903">
    <property type="entry name" value="NEUROLIGIN"/>
    <property type="match status" value="1"/>
</dbReference>
<evidence type="ECO:0000256" key="2">
    <source>
        <dbReference type="ARBA" id="ARBA00022801"/>
    </source>
</evidence>
<dbReference type="EC" id="3.1.1.-" evidence="3"/>
<protein>
    <recommendedName>
        <fullName evidence="3">Carboxylic ester hydrolase</fullName>
        <ecNumber evidence="3">3.1.1.-</ecNumber>
    </recommendedName>
</protein>
<feature type="signal peptide" evidence="4">
    <location>
        <begin position="1"/>
        <end position="37"/>
    </location>
</feature>
<evidence type="ECO:0000256" key="3">
    <source>
        <dbReference type="RuleBase" id="RU361235"/>
    </source>
</evidence>
<dbReference type="AlphaFoldDB" id="A0A1S3IC25"/>
<dbReference type="Proteomes" id="UP000085678">
    <property type="component" value="Unplaced"/>
</dbReference>
<dbReference type="RefSeq" id="XP_013395723.1">
    <property type="nucleotide sequence ID" value="XM_013540269.1"/>
</dbReference>
<gene>
    <name evidence="7" type="primary">LOC106162838</name>
</gene>
<organism evidence="6 7">
    <name type="scientific">Lingula anatina</name>
    <name type="common">Brachiopod</name>
    <name type="synonym">Lingula unguis</name>
    <dbReference type="NCBI Taxonomy" id="7574"/>
    <lineage>
        <taxon>Eukaryota</taxon>
        <taxon>Metazoa</taxon>
        <taxon>Spiralia</taxon>
        <taxon>Lophotrochozoa</taxon>
        <taxon>Brachiopoda</taxon>
        <taxon>Linguliformea</taxon>
        <taxon>Lingulata</taxon>
        <taxon>Lingulida</taxon>
        <taxon>Linguloidea</taxon>
        <taxon>Lingulidae</taxon>
        <taxon>Lingula</taxon>
    </lineage>
</organism>
<accession>A0A1S3IC25</accession>
<dbReference type="PROSITE" id="PS00122">
    <property type="entry name" value="CARBOXYLESTERASE_B_1"/>
    <property type="match status" value="1"/>
</dbReference>
<proteinExistence type="inferred from homology"/>
<name>A0A1S3IC25_LINAN</name>
<dbReference type="OrthoDB" id="408631at2759"/>
<dbReference type="SUPFAM" id="SSF53474">
    <property type="entry name" value="alpha/beta-Hydrolases"/>
    <property type="match status" value="1"/>
</dbReference>
<evidence type="ECO:0000256" key="1">
    <source>
        <dbReference type="ARBA" id="ARBA00005964"/>
    </source>
</evidence>
<evidence type="ECO:0000313" key="6">
    <source>
        <dbReference type="Proteomes" id="UP000085678"/>
    </source>
</evidence>
<dbReference type="ESTHER" id="linun-a0a1s3ic25">
    <property type="family name" value="Carb_B_Brachiopoda"/>
</dbReference>
<reference evidence="7" key="1">
    <citation type="submission" date="2025-08" db="UniProtKB">
        <authorList>
            <consortium name="RefSeq"/>
        </authorList>
    </citation>
    <scope>IDENTIFICATION</scope>
    <source>
        <tissue evidence="7">Gonads</tissue>
    </source>
</reference>
<feature type="chain" id="PRO_5010222765" description="Carboxylic ester hydrolase" evidence="4">
    <location>
        <begin position="38"/>
        <end position="635"/>
    </location>
</feature>
<dbReference type="InterPro" id="IPR019826">
    <property type="entry name" value="Carboxylesterase_B_AS"/>
</dbReference>
<comment type="similarity">
    <text evidence="1 3">Belongs to the type-B carboxylesterase/lipase family.</text>
</comment>
<feature type="domain" description="Carboxylesterase type B" evidence="5">
    <location>
        <begin position="43"/>
        <end position="612"/>
    </location>
</feature>
<keyword evidence="4" id="KW-0732">Signal</keyword>
<dbReference type="GeneID" id="106162838"/>
<dbReference type="FunCoup" id="A0A1S3IC25">
    <property type="interactions" value="189"/>
</dbReference>
<dbReference type="Pfam" id="PF00135">
    <property type="entry name" value="COesterase"/>
    <property type="match status" value="1"/>
</dbReference>
<dbReference type="Gene3D" id="3.40.50.1820">
    <property type="entry name" value="alpha/beta hydrolase"/>
    <property type="match status" value="1"/>
</dbReference>
<dbReference type="InterPro" id="IPR051093">
    <property type="entry name" value="Neuroligin/BSAL"/>
</dbReference>
<dbReference type="InterPro" id="IPR029058">
    <property type="entry name" value="AB_hydrolase_fold"/>
</dbReference>
<dbReference type="InParanoid" id="A0A1S3IC25"/>
<dbReference type="KEGG" id="lak:106162838"/>
<dbReference type="InterPro" id="IPR002018">
    <property type="entry name" value="CarbesteraseB"/>
</dbReference>
<keyword evidence="2 3" id="KW-0378">Hydrolase</keyword>
<evidence type="ECO:0000256" key="4">
    <source>
        <dbReference type="SAM" id="SignalP"/>
    </source>
</evidence>
<evidence type="ECO:0000313" key="7">
    <source>
        <dbReference type="RefSeq" id="XP_013395723.1"/>
    </source>
</evidence>
<sequence>MVHYQQRNQCTCTNQATMAVHACLIVLLCIVISPTSASEQEVRVKSKLGEIKGITETLSNGKQVVKYMAVPYAEAPVGDLRFRKPVPKAAWEGVLDATNEGPSCVQMPNPTLSQFIENTDISEDCLHLNIYVPVSTSKAPKAVMVWFHGGGYASGQGSMYPCSTLAAHGDVVCVTINYRVDILGFLSTMDEHCVGNFGLWDQHEALKWVKKYISAFGGDPDRVTIFGQSAGASSVMFQLVSKHNVGLFQRGISQSSMTMSNGYSMAQDAQDFAKDVGFAAGCNTTDNSDLSDHKLLMDCLREVPEENFPNITMALYGPLMTGHVMKILIGPVEDGDFVPFGIKEYFASDQPDKGGFSEIDQVFSSFDFMVGTTSEDSNLMVWMWAGLAESWNISLSDGLPEDKIKMLLEDHLDIYYPKNQKDSATAINEVYFKSDDRVKNAVALRDMFTHMFFTIHSLQSCNAHKNALISPNKAQNTQRSTYMYEFSHHLSGTSFMEIMAEASMPLDLPDWMEGATHGEELPYLFGFEKYGKALNRSELWTANDQEIADAVMTYWTNFAKTGDPNLGDTTTDVTTSTLPRWDQYSPNTKSYLDIDDVVTPKQNPYPNFMELWLKKIPKIMQTIPAKNDMNKKTEL</sequence>
<dbReference type="GO" id="GO:0016787">
    <property type="term" value="F:hydrolase activity"/>
    <property type="evidence" value="ECO:0007669"/>
    <property type="project" value="UniProtKB-KW"/>
</dbReference>